<organism evidence="1">
    <name type="scientific">Candidatus Kentrum sp. LPFa</name>
    <dbReference type="NCBI Taxonomy" id="2126335"/>
    <lineage>
        <taxon>Bacteria</taxon>
        <taxon>Pseudomonadati</taxon>
        <taxon>Pseudomonadota</taxon>
        <taxon>Gammaproteobacteria</taxon>
        <taxon>Candidatus Kentrum</taxon>
    </lineage>
</organism>
<proteinExistence type="predicted"/>
<dbReference type="EMBL" id="CAADFK010000021">
    <property type="protein sequence ID" value="VFK11220.1"/>
    <property type="molecule type" value="Genomic_DNA"/>
</dbReference>
<accession>A0A450W2E3</accession>
<name>A0A450W2E3_9GAMM</name>
<reference evidence="1" key="1">
    <citation type="submission" date="2019-02" db="EMBL/GenBank/DDBJ databases">
        <authorList>
            <person name="Gruber-Vodicka R. H."/>
            <person name="Seah K. B. B."/>
        </authorList>
    </citation>
    <scope>NUCLEOTIDE SEQUENCE</scope>
    <source>
        <strain evidence="1">BECK_S313</strain>
    </source>
</reference>
<dbReference type="AlphaFoldDB" id="A0A450W2E3"/>
<sequence length="218" mass="24478">MNYDDIVSHLQSVGYGAELSDWDGKRILKVEVETGQGRIDLIHLCTDELTDIPAFLAKDDGRLGKLAHVFPLPVGKKGNLCSVCVGDSESVSVNYDAPHLAFEDSVKRHVDLIKKLLEDPEWNQRELLREFSVNWSRICDTNKDLICKVTDAFQEMNVYSLVPYSHFIELASSTKLPEFSCIASINSLKNLTKLGTGLVLPLKDLQLYPRKKKRLSTG</sequence>
<gene>
    <name evidence="1" type="ORF">BECKLPF1236B_GA0070989_10217</name>
</gene>
<protein>
    <submittedName>
        <fullName evidence="1">Uncharacterized protein</fullName>
    </submittedName>
</protein>
<evidence type="ECO:0000313" key="1">
    <source>
        <dbReference type="EMBL" id="VFK11220.1"/>
    </source>
</evidence>